<name>A0A9N8F117_9STRA</name>
<proteinExistence type="predicted"/>
<accession>A0A9N8F117</accession>
<gene>
    <name evidence="3" type="ORF">SEMRO_2445_G327880.1</name>
</gene>
<reference evidence="3" key="1">
    <citation type="submission" date="2020-06" db="EMBL/GenBank/DDBJ databases">
        <authorList>
            <consortium name="Plant Systems Biology data submission"/>
        </authorList>
    </citation>
    <scope>NUCLEOTIDE SEQUENCE</scope>
    <source>
        <strain evidence="3">D6</strain>
    </source>
</reference>
<keyword evidence="4" id="KW-1185">Reference proteome</keyword>
<sequence length="81" mass="9322">MTASGEEARESEGSWIPLIVILVLVFLRWLAYGTGSVPIRFRRWYNIQRVQLRKQLGYRDESIYRPGTAGDGASKKHKRQG</sequence>
<organism evidence="3 4">
    <name type="scientific">Seminavis robusta</name>
    <dbReference type="NCBI Taxonomy" id="568900"/>
    <lineage>
        <taxon>Eukaryota</taxon>
        <taxon>Sar</taxon>
        <taxon>Stramenopiles</taxon>
        <taxon>Ochrophyta</taxon>
        <taxon>Bacillariophyta</taxon>
        <taxon>Bacillariophyceae</taxon>
        <taxon>Bacillariophycidae</taxon>
        <taxon>Naviculales</taxon>
        <taxon>Naviculaceae</taxon>
        <taxon>Seminavis</taxon>
    </lineage>
</organism>
<dbReference type="AlphaFoldDB" id="A0A9N8F117"/>
<dbReference type="EMBL" id="CAICTM010002443">
    <property type="protein sequence ID" value="CAB9529261.1"/>
    <property type="molecule type" value="Genomic_DNA"/>
</dbReference>
<evidence type="ECO:0000256" key="1">
    <source>
        <dbReference type="SAM" id="MobiDB-lite"/>
    </source>
</evidence>
<evidence type="ECO:0000313" key="3">
    <source>
        <dbReference type="EMBL" id="CAB9529261.1"/>
    </source>
</evidence>
<evidence type="ECO:0000313" key="4">
    <source>
        <dbReference type="Proteomes" id="UP001153069"/>
    </source>
</evidence>
<evidence type="ECO:0000256" key="2">
    <source>
        <dbReference type="SAM" id="Phobius"/>
    </source>
</evidence>
<keyword evidence="2" id="KW-1133">Transmembrane helix</keyword>
<dbReference type="OrthoDB" id="50222at2759"/>
<keyword evidence="2" id="KW-0812">Transmembrane</keyword>
<feature type="transmembrane region" description="Helical" evidence="2">
    <location>
        <begin position="15"/>
        <end position="33"/>
    </location>
</feature>
<feature type="region of interest" description="Disordered" evidence="1">
    <location>
        <begin position="62"/>
        <end position="81"/>
    </location>
</feature>
<keyword evidence="2" id="KW-0472">Membrane</keyword>
<comment type="caution">
    <text evidence="3">The sequence shown here is derived from an EMBL/GenBank/DDBJ whole genome shotgun (WGS) entry which is preliminary data.</text>
</comment>
<protein>
    <submittedName>
        <fullName evidence="3">Uncharacterized protein</fullName>
    </submittedName>
</protein>
<dbReference type="Proteomes" id="UP001153069">
    <property type="component" value="Unassembled WGS sequence"/>
</dbReference>